<dbReference type="RefSeq" id="WP_046652720.1">
    <property type="nucleotide sequence ID" value="NZ_LR588407.1"/>
</dbReference>
<dbReference type="EMBL" id="LR588407">
    <property type="protein sequence ID" value="VTO19780.1"/>
    <property type="molecule type" value="Genomic_DNA"/>
</dbReference>
<name>A0A4P1KHA1_9CAUL</name>
<protein>
    <submittedName>
        <fullName evidence="1">Uncharacterized protein</fullName>
    </submittedName>
</protein>
<keyword evidence="2" id="KW-1185">Reference proteome</keyword>
<gene>
    <name evidence="1" type="ORF">NCTC9239_03234</name>
</gene>
<reference evidence="1 2" key="1">
    <citation type="submission" date="2019-04" db="EMBL/GenBank/DDBJ databases">
        <authorList>
            <consortium name="Pathogen Informatics"/>
        </authorList>
    </citation>
    <scope>NUCLEOTIDE SEQUENCE [LARGE SCALE GENOMIC DNA]</scope>
    <source>
        <strain evidence="1 2">NCTC9239</strain>
    </source>
</reference>
<dbReference type="AlphaFoldDB" id="A0A4P1KHA1"/>
<proteinExistence type="predicted"/>
<dbReference type="KEGG" id="bvy:NCTC9239_03234"/>
<accession>A0A4P1KHA1</accession>
<organism evidence="1 2">
    <name type="scientific">Brevundimonas vancanneytii</name>
    <dbReference type="NCBI Taxonomy" id="1325724"/>
    <lineage>
        <taxon>Bacteria</taxon>
        <taxon>Pseudomonadati</taxon>
        <taxon>Pseudomonadota</taxon>
        <taxon>Alphaproteobacteria</taxon>
        <taxon>Caulobacterales</taxon>
        <taxon>Caulobacteraceae</taxon>
        <taxon>Brevundimonas</taxon>
    </lineage>
</organism>
<evidence type="ECO:0000313" key="2">
    <source>
        <dbReference type="Proteomes" id="UP000309952"/>
    </source>
</evidence>
<dbReference type="Proteomes" id="UP000309952">
    <property type="component" value="Chromosome"/>
</dbReference>
<evidence type="ECO:0000313" key="1">
    <source>
        <dbReference type="EMBL" id="VTO19780.1"/>
    </source>
</evidence>
<sequence length="87" mass="10715">MKKRHENELNQLLEKIAYEGLAVIPKWQMALWYDQDRFTVGIRRDVRERWIELASELHWIEEKPLHFVEIKTDIVLMHNPVFYEHDE</sequence>